<evidence type="ECO:0000313" key="2">
    <source>
        <dbReference type="EMBL" id="MDR5896974.1"/>
    </source>
</evidence>
<dbReference type="SUPFAM" id="SSF109604">
    <property type="entry name" value="HD-domain/PDEase-like"/>
    <property type="match status" value="1"/>
</dbReference>
<dbReference type="RefSeq" id="WP_251593830.1">
    <property type="nucleotide sequence ID" value="NZ_JAMLJI010000003.1"/>
</dbReference>
<dbReference type="Gene3D" id="2.40.10.220">
    <property type="entry name" value="predicted glycosyltransferase like domains"/>
    <property type="match status" value="1"/>
</dbReference>
<name>A0ABU1GY43_9GAMM</name>
<dbReference type="PROSITE" id="PS51832">
    <property type="entry name" value="HD_GYP"/>
    <property type="match status" value="1"/>
</dbReference>
<dbReference type="Pfam" id="PF07238">
    <property type="entry name" value="PilZ"/>
    <property type="match status" value="1"/>
</dbReference>
<evidence type="ECO:0000259" key="1">
    <source>
        <dbReference type="PROSITE" id="PS51832"/>
    </source>
</evidence>
<dbReference type="InterPro" id="IPR037522">
    <property type="entry name" value="HD_GYP_dom"/>
</dbReference>
<organism evidence="2 3">
    <name type="scientific">Larsenimonas suaedae</name>
    <dbReference type="NCBI Taxonomy" id="1851019"/>
    <lineage>
        <taxon>Bacteria</taxon>
        <taxon>Pseudomonadati</taxon>
        <taxon>Pseudomonadota</taxon>
        <taxon>Gammaproteobacteria</taxon>
        <taxon>Oceanospirillales</taxon>
        <taxon>Halomonadaceae</taxon>
        <taxon>Larsenimonas</taxon>
    </lineage>
</organism>
<dbReference type="Gene3D" id="1.10.3210.10">
    <property type="entry name" value="Hypothetical protein af1432"/>
    <property type="match status" value="1"/>
</dbReference>
<dbReference type="Pfam" id="PF13487">
    <property type="entry name" value="HD_5"/>
    <property type="match status" value="1"/>
</dbReference>
<dbReference type="CDD" id="cd00077">
    <property type="entry name" value="HDc"/>
    <property type="match status" value="1"/>
</dbReference>
<dbReference type="SMART" id="SM00471">
    <property type="entry name" value="HDc"/>
    <property type="match status" value="1"/>
</dbReference>
<feature type="domain" description="HD-GYP" evidence="1">
    <location>
        <begin position="321"/>
        <end position="516"/>
    </location>
</feature>
<dbReference type="InterPro" id="IPR009875">
    <property type="entry name" value="PilZ_domain"/>
</dbReference>
<dbReference type="PANTHER" id="PTHR43155">
    <property type="entry name" value="CYCLIC DI-GMP PHOSPHODIESTERASE PA4108-RELATED"/>
    <property type="match status" value="1"/>
</dbReference>
<sequence>MTPSTDQRSIDIVSPGRVADTLSGLTGKTYDITIELEGDAHRHPVDVVHIDTKRQVFALDISALGSAIKQLTEDNRRFSLIARRASETISIHDLKAGRVVTRGANIGVVCDMPAQLNIVRERSFFRAQLSAGMYVKVKIKTREDLPPLMAVLKNLSIGGCLIEMALKDAVLLKVGQSLPVVRAIFPNEEAFDAPCVVRHLRSDTENMTALVGLQYTASYQEFERNLWQYVREIEREAARRDLQDDETSSTLWPSPLFQTSNGEVQAVPELSPKKSTVTCATGMALKQVSDYLNIQMVDLSNGGAFNYEQLASCANTLVELLETDRQDVLYKVACIRGQSPLVMHSITVAVKLADLAMFGGLAKARAVEMAAGALIHDMGKAMLPHDVLMAKGKLTEAQRSELHRHVSLIEQRLIGNEEGPNGVYRDIVCRINERLDGNGYPAGVDAASLSDEARMAAVVDVIDAMTRNRADRPAWQVIDAYRYIFSQSEKFDNQWVNRYIKRFGFYPIGSLVRFSNGFLAWIMRHDDEGQPCQVKVAYNVRRKMRMDDIIKKADFPQLGDLSGAADPNSFALTPR</sequence>
<accession>A0ABU1GY43</accession>
<dbReference type="PANTHER" id="PTHR43155:SF2">
    <property type="entry name" value="CYCLIC DI-GMP PHOSPHODIESTERASE PA4108"/>
    <property type="match status" value="1"/>
</dbReference>
<dbReference type="InterPro" id="IPR003607">
    <property type="entry name" value="HD/PDEase_dom"/>
</dbReference>
<gene>
    <name evidence="2" type="ORF">QC825_12930</name>
</gene>
<keyword evidence="3" id="KW-1185">Reference proteome</keyword>
<comment type="caution">
    <text evidence="2">The sequence shown here is derived from an EMBL/GenBank/DDBJ whole genome shotgun (WGS) entry which is preliminary data.</text>
</comment>
<proteinExistence type="predicted"/>
<dbReference type="Proteomes" id="UP001269375">
    <property type="component" value="Unassembled WGS sequence"/>
</dbReference>
<evidence type="ECO:0000313" key="3">
    <source>
        <dbReference type="Proteomes" id="UP001269375"/>
    </source>
</evidence>
<reference evidence="2 3" key="1">
    <citation type="submission" date="2023-04" db="EMBL/GenBank/DDBJ databases">
        <title>A long-awaited taxogenomic arrangement of the family Halomonadaceae.</title>
        <authorList>
            <person name="De La Haba R."/>
            <person name="Chuvochina M."/>
            <person name="Wittouck S."/>
            <person name="Arahal D.R."/>
            <person name="Sanchez-Porro C."/>
            <person name="Hugenholtz P."/>
            <person name="Ventosa A."/>
        </authorList>
    </citation>
    <scope>NUCLEOTIDE SEQUENCE [LARGE SCALE GENOMIC DNA]</scope>
    <source>
        <strain evidence="2 3">DSM 22428</strain>
    </source>
</reference>
<protein>
    <submittedName>
        <fullName evidence="2">PilZ domain-containing protein</fullName>
    </submittedName>
</protein>
<dbReference type="EMBL" id="JARWAO010000007">
    <property type="protein sequence ID" value="MDR5896974.1"/>
    <property type="molecule type" value="Genomic_DNA"/>
</dbReference>